<dbReference type="EMBL" id="BK016114">
    <property type="protein sequence ID" value="DAF96346.1"/>
    <property type="molecule type" value="Genomic_DNA"/>
</dbReference>
<evidence type="ECO:0000313" key="1">
    <source>
        <dbReference type="EMBL" id="DAF96346.1"/>
    </source>
</evidence>
<proteinExistence type="predicted"/>
<accession>A0A8S5UPL3</accession>
<organism evidence="1">
    <name type="scientific">Podoviridae sp. ctG4L18</name>
    <dbReference type="NCBI Taxonomy" id="2825234"/>
    <lineage>
        <taxon>Viruses</taxon>
        <taxon>Duplodnaviria</taxon>
        <taxon>Heunggongvirae</taxon>
        <taxon>Uroviricota</taxon>
        <taxon>Caudoviricetes</taxon>
    </lineage>
</organism>
<reference evidence="1" key="1">
    <citation type="journal article" date="2021" name="Proc. Natl. Acad. Sci. U.S.A.">
        <title>A Catalog of Tens of Thousands of Viruses from Human Metagenomes Reveals Hidden Associations with Chronic Diseases.</title>
        <authorList>
            <person name="Tisza M.J."/>
            <person name="Buck C.B."/>
        </authorList>
    </citation>
    <scope>NUCLEOTIDE SEQUENCE</scope>
    <source>
        <strain evidence="1">CtG4L18</strain>
    </source>
</reference>
<sequence>MTVDESQPSYTSYTITYPEDFMFSLNEDVVISDLDGENKINTCMFECT</sequence>
<name>A0A8S5UPL3_9CAUD</name>
<protein>
    <submittedName>
        <fullName evidence="1">Uncharacterized protein</fullName>
    </submittedName>
</protein>